<keyword evidence="3" id="KW-0378">Hydrolase</keyword>
<dbReference type="HOGENOM" id="CLU_952032_0_0_10"/>
<dbReference type="Pfam" id="PF01343">
    <property type="entry name" value="Peptidase_S49"/>
    <property type="match status" value="1"/>
</dbReference>
<gene>
    <name evidence="3" type="ORF">BACCELL_00033</name>
</gene>
<dbReference type="SUPFAM" id="SSF52096">
    <property type="entry name" value="ClpP/crotonase"/>
    <property type="match status" value="1"/>
</dbReference>
<evidence type="ECO:0000313" key="4">
    <source>
        <dbReference type="Proteomes" id="UP000003711"/>
    </source>
</evidence>
<dbReference type="PANTHER" id="PTHR42987">
    <property type="entry name" value="PEPTIDASE S49"/>
    <property type="match status" value="1"/>
</dbReference>
<protein>
    <submittedName>
        <fullName evidence="3">Peptidase, S49 (Protease IV) family protein</fullName>
        <ecNumber evidence="3">3.4.21.-</ecNumber>
    </submittedName>
</protein>
<comment type="caution">
    <text evidence="3">The sequence shown here is derived from an EMBL/GenBank/DDBJ whole genome shotgun (WGS) entry which is preliminary data.</text>
</comment>
<dbReference type="PANTHER" id="PTHR42987:SF4">
    <property type="entry name" value="PROTEASE SOHB-RELATED"/>
    <property type="match status" value="1"/>
</dbReference>
<dbReference type="CDD" id="cd07022">
    <property type="entry name" value="S49_Sppa_36K_type"/>
    <property type="match status" value="1"/>
</dbReference>
<sequence>MQKKETVDKIQQIFNEKWAIEAKDYHHLLSLILPSINNGNLAAIEQHLLQNKVTAYAAMPYVADRWELEDASLPENSVVILTCDGVLYSWETYRLEQFIAKALANPKIAGIVLFVNGPGGMITRVDLLERMIRESSKPIAAYITGVCASAHFWFVSACGRKFVSSPMDEIGSCGIIYTYQSFKKYYEELGVELKDIYPDSADLKNKMIRDMEEKQDDSLIKEKLSFYHNLFAQAVARNLGIKYDRNDPLFRGQTYFADVALANGYVDAYGTLEDAIVWVLSQATLKRANEII</sequence>
<dbReference type="Proteomes" id="UP000003711">
    <property type="component" value="Unassembled WGS sequence"/>
</dbReference>
<accession>E2N6Z1</accession>
<reference evidence="3 4" key="1">
    <citation type="submission" date="2008-12" db="EMBL/GenBank/DDBJ databases">
        <authorList>
            <person name="Fulton L."/>
            <person name="Clifton S."/>
            <person name="Fulton B."/>
            <person name="Xu J."/>
            <person name="Minx P."/>
            <person name="Pepin K.H."/>
            <person name="Johnson M."/>
            <person name="Bhonagiri V."/>
            <person name="Nash W.E."/>
            <person name="Mardis E.R."/>
            <person name="Wilson R.K."/>
        </authorList>
    </citation>
    <scope>NUCLEOTIDE SEQUENCE [LARGE SCALE GENOMIC DNA]</scope>
    <source>
        <strain evidence="3 4">DSM 14838</strain>
    </source>
</reference>
<organism evidence="3 4">
    <name type="scientific">Bacteroides cellulosilyticus DSM 14838</name>
    <dbReference type="NCBI Taxonomy" id="537012"/>
    <lineage>
        <taxon>Bacteria</taxon>
        <taxon>Pseudomonadati</taxon>
        <taxon>Bacteroidota</taxon>
        <taxon>Bacteroidia</taxon>
        <taxon>Bacteroidales</taxon>
        <taxon>Bacteroidaceae</taxon>
        <taxon>Bacteroides</taxon>
    </lineage>
</organism>
<dbReference type="InterPro" id="IPR033855">
    <property type="entry name" value="Protein_C"/>
</dbReference>
<dbReference type="InterPro" id="IPR029045">
    <property type="entry name" value="ClpP/crotonase-like_dom_sf"/>
</dbReference>
<evidence type="ECO:0000256" key="1">
    <source>
        <dbReference type="ARBA" id="ARBA00008683"/>
    </source>
</evidence>
<dbReference type="Gene3D" id="3.90.226.10">
    <property type="entry name" value="2-enoyl-CoA Hydratase, Chain A, domain 1"/>
    <property type="match status" value="1"/>
</dbReference>
<reference evidence="3 4" key="2">
    <citation type="submission" date="2009-01" db="EMBL/GenBank/DDBJ databases">
        <title>Draft genome sequence of Bacteroides cellulosilyticus (DSM 14838).</title>
        <authorList>
            <person name="Sudarsanam P."/>
            <person name="Ley R."/>
            <person name="Guruge J."/>
            <person name="Turnbaugh P.J."/>
            <person name="Mahowald M."/>
            <person name="Liep D."/>
            <person name="Gordon J."/>
        </authorList>
    </citation>
    <scope>NUCLEOTIDE SEQUENCE [LARGE SCALE GENOMIC DNA]</scope>
    <source>
        <strain evidence="3 4">DSM 14838</strain>
    </source>
</reference>
<keyword evidence="3" id="KW-0645">Protease</keyword>
<evidence type="ECO:0000259" key="2">
    <source>
        <dbReference type="Pfam" id="PF01343"/>
    </source>
</evidence>
<dbReference type="AlphaFoldDB" id="E2N6Z1"/>
<proteinExistence type="inferred from homology"/>
<dbReference type="GO" id="GO:0006508">
    <property type="term" value="P:proteolysis"/>
    <property type="evidence" value="ECO:0007669"/>
    <property type="project" value="UniProtKB-KW"/>
</dbReference>
<dbReference type="GO" id="GO:0008233">
    <property type="term" value="F:peptidase activity"/>
    <property type="evidence" value="ECO:0007669"/>
    <property type="project" value="UniProtKB-KW"/>
</dbReference>
<dbReference type="EC" id="3.4.21.-" evidence="3"/>
<feature type="domain" description="Peptidase S49" evidence="2">
    <location>
        <begin position="133"/>
        <end position="283"/>
    </location>
</feature>
<evidence type="ECO:0000313" key="3">
    <source>
        <dbReference type="EMBL" id="EEF92327.1"/>
    </source>
</evidence>
<comment type="similarity">
    <text evidence="1">Belongs to the peptidase S49 family.</text>
</comment>
<dbReference type="EMBL" id="ACCH01000002">
    <property type="protein sequence ID" value="EEF92327.1"/>
    <property type="molecule type" value="Genomic_DNA"/>
</dbReference>
<name>E2N6Z1_9BACE</name>
<dbReference type="InterPro" id="IPR002142">
    <property type="entry name" value="Peptidase_S49"/>
</dbReference>